<evidence type="ECO:0008006" key="3">
    <source>
        <dbReference type="Google" id="ProtNLM"/>
    </source>
</evidence>
<evidence type="ECO:0000313" key="1">
    <source>
        <dbReference type="EMBL" id="MFC0262585.1"/>
    </source>
</evidence>
<dbReference type="EMBL" id="JBHLWI010000019">
    <property type="protein sequence ID" value="MFC0262585.1"/>
    <property type="molecule type" value="Genomic_DNA"/>
</dbReference>
<organism evidence="1 2">
    <name type="scientific">Fontibacter flavus</name>
    <dbReference type="NCBI Taxonomy" id="654838"/>
    <lineage>
        <taxon>Bacteria</taxon>
        <taxon>Pseudomonadati</taxon>
        <taxon>Bacteroidota</taxon>
        <taxon>Cytophagia</taxon>
        <taxon>Cytophagales</taxon>
        <taxon>Cyclobacteriaceae</taxon>
        <taxon>Fontibacter</taxon>
    </lineage>
</organism>
<dbReference type="Proteomes" id="UP001589797">
    <property type="component" value="Unassembled WGS sequence"/>
</dbReference>
<comment type="caution">
    <text evidence="1">The sequence shown here is derived from an EMBL/GenBank/DDBJ whole genome shotgun (WGS) entry which is preliminary data.</text>
</comment>
<proteinExistence type="predicted"/>
<accession>A0ABV6FRU5</accession>
<gene>
    <name evidence="1" type="ORF">ACFFIP_07800</name>
</gene>
<reference evidence="1 2" key="1">
    <citation type="submission" date="2024-09" db="EMBL/GenBank/DDBJ databases">
        <authorList>
            <person name="Sun Q."/>
            <person name="Mori K."/>
        </authorList>
    </citation>
    <scope>NUCLEOTIDE SEQUENCE [LARGE SCALE GENOMIC DNA]</scope>
    <source>
        <strain evidence="1 2">CCM 7650</strain>
    </source>
</reference>
<name>A0ABV6FRU5_9BACT</name>
<keyword evidence="2" id="KW-1185">Reference proteome</keyword>
<protein>
    <recommendedName>
        <fullName evidence="3">Initiator Replication protein</fullName>
    </recommendedName>
</protein>
<evidence type="ECO:0000313" key="2">
    <source>
        <dbReference type="Proteomes" id="UP001589797"/>
    </source>
</evidence>
<sequence>MKIASLSEIKKELSYLNEQELMSMILELSKFSRENKAFLYFKLFERNNPRLFVEMVQEELEMEFMKANTKHYHYAKKSAQAIRRKLNKNLKLTKDKTAQIELIIYFCQQMKLYGYLNFHHPVIDNLYKVQIGKVEKLISGLHEDLQYDFQLMLEELKAPMVN</sequence>
<dbReference type="RefSeq" id="WP_382387039.1">
    <property type="nucleotide sequence ID" value="NZ_JBHLWI010000019.1"/>
</dbReference>